<proteinExistence type="predicted"/>
<evidence type="ECO:0008006" key="4">
    <source>
        <dbReference type="Google" id="ProtNLM"/>
    </source>
</evidence>
<evidence type="ECO:0000313" key="3">
    <source>
        <dbReference type="Proteomes" id="UP001145050"/>
    </source>
</evidence>
<dbReference type="PROSITE" id="PS51257">
    <property type="entry name" value="PROKAR_LIPOPROTEIN"/>
    <property type="match status" value="1"/>
</dbReference>
<dbReference type="AlphaFoldDB" id="A0A9X3WT63"/>
<sequence length="170" mass="19540">MRKFVMVITSLLILSTVTSCVQSSEETNETDISYKNYFNGFLVYQKNQEVPTNLLIFTNKEDWQYFSEKYVAEGERVASMDDNINWDKEDLIYYATTGSKPGYVSVNNFKGYQIKNNSVLPIFAEDSKQNTLLAVNNLGQTSSIDISYNVWTIVKKKDVPKGVKNFYNRS</sequence>
<name>A0A9X3WT63_9BACI</name>
<protein>
    <recommendedName>
        <fullName evidence="4">Lipoprotein</fullName>
    </recommendedName>
</protein>
<evidence type="ECO:0000256" key="1">
    <source>
        <dbReference type="SAM" id="SignalP"/>
    </source>
</evidence>
<dbReference type="RefSeq" id="WP_272435987.1">
    <property type="nucleotide sequence ID" value="NZ_JAMQKB010000004.1"/>
</dbReference>
<accession>A0A9X3WT63</accession>
<comment type="caution">
    <text evidence="2">The sequence shown here is derived from an EMBL/GenBank/DDBJ whole genome shotgun (WGS) entry which is preliminary data.</text>
</comment>
<dbReference type="Proteomes" id="UP001145050">
    <property type="component" value="Unassembled WGS sequence"/>
</dbReference>
<feature type="chain" id="PRO_5040803490" description="Lipoprotein" evidence="1">
    <location>
        <begin position="22"/>
        <end position="170"/>
    </location>
</feature>
<reference evidence="2" key="1">
    <citation type="submission" date="2022-06" db="EMBL/GenBank/DDBJ databases">
        <title>Aquibacillus sp. a new bacterium isolated from soil saline samples.</title>
        <authorList>
            <person name="Galisteo C."/>
            <person name="De La Haba R."/>
            <person name="Sanchez-Porro C."/>
            <person name="Ventosa A."/>
        </authorList>
    </citation>
    <scope>NUCLEOTIDE SEQUENCE</scope>
    <source>
        <strain evidence="2">3ASR75-11</strain>
    </source>
</reference>
<organism evidence="2 3">
    <name type="scientific">Terrihalobacillus insolitus</name>
    <dbReference type="NCBI Taxonomy" id="2950438"/>
    <lineage>
        <taxon>Bacteria</taxon>
        <taxon>Bacillati</taxon>
        <taxon>Bacillota</taxon>
        <taxon>Bacilli</taxon>
        <taxon>Bacillales</taxon>
        <taxon>Bacillaceae</taxon>
        <taxon>Terrihalobacillus</taxon>
    </lineage>
</organism>
<evidence type="ECO:0000313" key="2">
    <source>
        <dbReference type="EMBL" id="MDC3424188.1"/>
    </source>
</evidence>
<keyword evidence="3" id="KW-1185">Reference proteome</keyword>
<dbReference type="EMBL" id="JAMQKB010000004">
    <property type="protein sequence ID" value="MDC3424188.1"/>
    <property type="molecule type" value="Genomic_DNA"/>
</dbReference>
<gene>
    <name evidence="2" type="ORF">NC797_06660</name>
</gene>
<keyword evidence="1" id="KW-0732">Signal</keyword>
<feature type="signal peptide" evidence="1">
    <location>
        <begin position="1"/>
        <end position="21"/>
    </location>
</feature>